<dbReference type="RefSeq" id="WP_203744574.1">
    <property type="nucleotide sequence ID" value="NZ_BONF01000010.1"/>
</dbReference>
<comment type="caution">
    <text evidence="6">The sequence shown here is derived from an EMBL/GenBank/DDBJ whole genome shotgun (WGS) entry which is preliminary data.</text>
</comment>
<dbReference type="GO" id="GO:0007154">
    <property type="term" value="P:cell communication"/>
    <property type="evidence" value="ECO:0007669"/>
    <property type="project" value="InterPro"/>
</dbReference>
<accession>A0A8J3JDM5</accession>
<dbReference type="AlphaFoldDB" id="A0A8J3JDM5"/>
<evidence type="ECO:0000313" key="7">
    <source>
        <dbReference type="Proteomes" id="UP000601223"/>
    </source>
</evidence>
<keyword evidence="3" id="KW-0106">Calcium</keyword>
<reference evidence="6 7" key="1">
    <citation type="submission" date="2021-01" db="EMBL/GenBank/DDBJ databases">
        <title>Whole genome shotgun sequence of Catellatospora bangladeshensis NBRC 107357.</title>
        <authorList>
            <person name="Komaki H."/>
            <person name="Tamura T."/>
        </authorList>
    </citation>
    <scope>NUCLEOTIDE SEQUENCE [LARGE SCALE GENOMIC DNA]</scope>
    <source>
        <strain evidence="6 7">NBRC 107357</strain>
    </source>
</reference>
<dbReference type="GO" id="GO:0016020">
    <property type="term" value="C:membrane"/>
    <property type="evidence" value="ECO:0007669"/>
    <property type="project" value="InterPro"/>
</dbReference>
<dbReference type="InterPro" id="IPR038081">
    <property type="entry name" value="CalX-like_sf"/>
</dbReference>
<dbReference type="Pfam" id="PF03160">
    <property type="entry name" value="Calx-beta"/>
    <property type="match status" value="1"/>
</dbReference>
<feature type="domain" description="Calx-beta" evidence="5">
    <location>
        <begin position="67"/>
        <end position="139"/>
    </location>
</feature>
<keyword evidence="1 4" id="KW-0732">Signal</keyword>
<feature type="chain" id="PRO_5035192981" description="Calx-beta domain-containing protein" evidence="4">
    <location>
        <begin position="29"/>
        <end position="141"/>
    </location>
</feature>
<organism evidence="6 7">
    <name type="scientific">Catellatospora bangladeshensis</name>
    <dbReference type="NCBI Taxonomy" id="310355"/>
    <lineage>
        <taxon>Bacteria</taxon>
        <taxon>Bacillati</taxon>
        <taxon>Actinomycetota</taxon>
        <taxon>Actinomycetes</taxon>
        <taxon>Micromonosporales</taxon>
        <taxon>Micromonosporaceae</taxon>
        <taxon>Catellatospora</taxon>
    </lineage>
</organism>
<evidence type="ECO:0000256" key="4">
    <source>
        <dbReference type="SAM" id="SignalP"/>
    </source>
</evidence>
<dbReference type="Proteomes" id="UP000601223">
    <property type="component" value="Unassembled WGS sequence"/>
</dbReference>
<dbReference type="InterPro" id="IPR003644">
    <property type="entry name" value="Calx_beta"/>
</dbReference>
<evidence type="ECO:0000256" key="3">
    <source>
        <dbReference type="ARBA" id="ARBA00022837"/>
    </source>
</evidence>
<keyword evidence="7" id="KW-1185">Reference proteome</keyword>
<protein>
    <recommendedName>
        <fullName evidence="5">Calx-beta domain-containing protein</fullName>
    </recommendedName>
</protein>
<evidence type="ECO:0000256" key="2">
    <source>
        <dbReference type="ARBA" id="ARBA00022737"/>
    </source>
</evidence>
<evidence type="ECO:0000259" key="5">
    <source>
        <dbReference type="Pfam" id="PF03160"/>
    </source>
</evidence>
<dbReference type="EMBL" id="BONF01000010">
    <property type="protein sequence ID" value="GIF80714.1"/>
    <property type="molecule type" value="Genomic_DNA"/>
</dbReference>
<proteinExistence type="predicted"/>
<gene>
    <name evidence="6" type="ORF">Cba03nite_20630</name>
</gene>
<dbReference type="Gene3D" id="2.60.40.2030">
    <property type="match status" value="1"/>
</dbReference>
<feature type="signal peptide" evidence="4">
    <location>
        <begin position="1"/>
        <end position="28"/>
    </location>
</feature>
<sequence>MNRFVRWLSASALALLATIVLLPQPAAAAPIPCGHDCLGISRDAICWEKEWCAVPIEIKGTLPKEGYALPYRTADGTASAPADYTEVREGVLWLKPGGSLQLEVFVEGDSVRERGETFLIEYLDREGRVVATATVVIRDGV</sequence>
<name>A0A8J3JDM5_9ACTN</name>
<keyword evidence="2" id="KW-0677">Repeat</keyword>
<dbReference type="SUPFAM" id="SSF141072">
    <property type="entry name" value="CalX-like"/>
    <property type="match status" value="1"/>
</dbReference>
<evidence type="ECO:0000313" key="6">
    <source>
        <dbReference type="EMBL" id="GIF80714.1"/>
    </source>
</evidence>
<evidence type="ECO:0000256" key="1">
    <source>
        <dbReference type="ARBA" id="ARBA00022729"/>
    </source>
</evidence>